<accession>E4YLV4</accession>
<name>E4YLV4_OIKDI</name>
<evidence type="ECO:0000313" key="2">
    <source>
        <dbReference type="EMBL" id="CBY36465.1"/>
    </source>
</evidence>
<gene>
    <name evidence="2" type="ORF">GSOID_T00029472001</name>
</gene>
<evidence type="ECO:0000256" key="1">
    <source>
        <dbReference type="SAM" id="Coils"/>
    </source>
</evidence>
<protein>
    <submittedName>
        <fullName evidence="2">Uncharacterized protein</fullName>
    </submittedName>
</protein>
<dbReference type="AlphaFoldDB" id="E4YLV4"/>
<proteinExistence type="predicted"/>
<keyword evidence="1" id="KW-0175">Coiled coil</keyword>
<dbReference type="EMBL" id="FN654782">
    <property type="protein sequence ID" value="CBY36465.1"/>
    <property type="molecule type" value="Genomic_DNA"/>
</dbReference>
<dbReference type="Proteomes" id="UP000011014">
    <property type="component" value="Unassembled WGS sequence"/>
</dbReference>
<organism evidence="2">
    <name type="scientific">Oikopleura dioica</name>
    <name type="common">Tunicate</name>
    <dbReference type="NCBI Taxonomy" id="34765"/>
    <lineage>
        <taxon>Eukaryota</taxon>
        <taxon>Metazoa</taxon>
        <taxon>Chordata</taxon>
        <taxon>Tunicata</taxon>
        <taxon>Appendicularia</taxon>
        <taxon>Copelata</taxon>
        <taxon>Oikopleuridae</taxon>
        <taxon>Oikopleura</taxon>
    </lineage>
</organism>
<sequence>MEKLTQENAKIRLISERVPLLESKLSRAEKNAVDAEQLEKRLQASIEDRNIFEERYLRSVESVKEAQSEIDARQQLVIDMHKQSQTFQRAANNVQKEKTAALVELENMRIELELVRQNSLPENLSHFAKVKIYNKIINLFFTRNYLKWKLQMRKKKCAFEKSCKAKTRQ</sequence>
<reference evidence="2" key="1">
    <citation type="journal article" date="2010" name="Science">
        <title>Plasticity of animal genome architecture unmasked by rapid evolution of a pelagic tunicate.</title>
        <authorList>
            <person name="Denoeud F."/>
            <person name="Henriet S."/>
            <person name="Mungpakdee S."/>
            <person name="Aury J.M."/>
            <person name="Da Silva C."/>
            <person name="Brinkmann H."/>
            <person name="Mikhaleva J."/>
            <person name="Olsen L.C."/>
            <person name="Jubin C."/>
            <person name="Canestro C."/>
            <person name="Bouquet J.M."/>
            <person name="Danks G."/>
            <person name="Poulain J."/>
            <person name="Campsteijn C."/>
            <person name="Adamski M."/>
            <person name="Cross I."/>
            <person name="Yadetie F."/>
            <person name="Muffato M."/>
            <person name="Louis A."/>
            <person name="Butcher S."/>
            <person name="Tsagkogeorga G."/>
            <person name="Konrad A."/>
            <person name="Singh S."/>
            <person name="Jensen M.F."/>
            <person name="Cong E.H."/>
            <person name="Eikeseth-Otteraa H."/>
            <person name="Noel B."/>
            <person name="Anthouard V."/>
            <person name="Porcel B.M."/>
            <person name="Kachouri-Lafond R."/>
            <person name="Nishino A."/>
            <person name="Ugolini M."/>
            <person name="Chourrout P."/>
            <person name="Nishida H."/>
            <person name="Aasland R."/>
            <person name="Huzurbazar S."/>
            <person name="Westhof E."/>
            <person name="Delsuc F."/>
            <person name="Lehrach H."/>
            <person name="Reinhardt R."/>
            <person name="Weissenbach J."/>
            <person name="Roy S.W."/>
            <person name="Artiguenave F."/>
            <person name="Postlethwait J.H."/>
            <person name="Manak J.R."/>
            <person name="Thompson E.M."/>
            <person name="Jaillon O."/>
            <person name="Du Pasquier L."/>
            <person name="Boudinot P."/>
            <person name="Liberles D.A."/>
            <person name="Volff J.N."/>
            <person name="Philippe H."/>
            <person name="Lenhard B."/>
            <person name="Roest Crollius H."/>
            <person name="Wincker P."/>
            <person name="Chourrout D."/>
        </authorList>
    </citation>
    <scope>NUCLEOTIDE SEQUENCE [LARGE SCALE GENOMIC DNA]</scope>
</reference>
<feature type="coiled-coil region" evidence="1">
    <location>
        <begin position="18"/>
        <end position="55"/>
    </location>
</feature>